<keyword evidence="5 9" id="KW-0812">Transmembrane</keyword>
<keyword evidence="12" id="KW-1185">Reference proteome</keyword>
<dbReference type="RefSeq" id="WP_378284985.1">
    <property type="nucleotide sequence ID" value="NZ_JBHSON010000041.1"/>
</dbReference>
<feature type="compositionally biased region" description="Basic and acidic residues" evidence="8">
    <location>
        <begin position="541"/>
        <end position="557"/>
    </location>
</feature>
<feature type="transmembrane region" description="Helical" evidence="9">
    <location>
        <begin position="20"/>
        <end position="40"/>
    </location>
</feature>
<evidence type="ECO:0000256" key="5">
    <source>
        <dbReference type="ARBA" id="ARBA00022692"/>
    </source>
</evidence>
<evidence type="ECO:0000256" key="4">
    <source>
        <dbReference type="ARBA" id="ARBA00022679"/>
    </source>
</evidence>
<name>A0ABW1A3N4_9ACTN</name>
<protein>
    <recommendedName>
        <fullName evidence="2">histidine kinase</fullName>
        <ecNumber evidence="2">2.7.13.3</ecNumber>
    </recommendedName>
</protein>
<evidence type="ECO:0000313" key="11">
    <source>
        <dbReference type="EMBL" id="MFC5749267.1"/>
    </source>
</evidence>
<keyword evidence="4" id="KW-0808">Transferase</keyword>
<dbReference type="InterPro" id="IPR036890">
    <property type="entry name" value="HATPase_C_sf"/>
</dbReference>
<evidence type="ECO:0000256" key="1">
    <source>
        <dbReference type="ARBA" id="ARBA00000085"/>
    </source>
</evidence>
<evidence type="ECO:0000256" key="3">
    <source>
        <dbReference type="ARBA" id="ARBA00022553"/>
    </source>
</evidence>
<gene>
    <name evidence="11" type="ORF">ACFPZN_26915</name>
</gene>
<reference evidence="12" key="1">
    <citation type="journal article" date="2019" name="Int. J. Syst. Evol. Microbiol.">
        <title>The Global Catalogue of Microorganisms (GCM) 10K type strain sequencing project: providing services to taxonomists for standard genome sequencing and annotation.</title>
        <authorList>
            <consortium name="The Broad Institute Genomics Platform"/>
            <consortium name="The Broad Institute Genome Sequencing Center for Infectious Disease"/>
            <person name="Wu L."/>
            <person name="Ma J."/>
        </authorList>
    </citation>
    <scope>NUCLEOTIDE SEQUENCE [LARGE SCALE GENOMIC DNA]</scope>
    <source>
        <strain evidence="12">KCTC 42087</strain>
    </source>
</reference>
<feature type="transmembrane region" description="Helical" evidence="9">
    <location>
        <begin position="46"/>
        <end position="69"/>
    </location>
</feature>
<evidence type="ECO:0000256" key="7">
    <source>
        <dbReference type="ARBA" id="ARBA00022989"/>
    </source>
</evidence>
<sequence>MSVQAGRSGNDRAALGRALLTWSAAALVAGVAWVAVYLTSGSPDPLLGLYGGVAGLAFSLAVAAAVYFAERARRIGTVLAGVESDGERLDHRLRELVDGPLPVLVARLRKGMEPEAALTGFPAVPDPVLRRLLHLVVDGVASGTREAEAARKEAAALADEAVWLADTAIPEVVGRLRGGKSSAPAALAELPEPRHEAARRVLGRFADELASGERTSAAAMGACANAAARIQAQTTRMLAQLRELEDRHGDDQVFGDLLALDHDVSQLGRLADSIALLSGGRSGRRWTKPIVMESIVRGAMGRISAYRRVQYHSTGNAAVAGFAAEGVMHALAELMDNAANFSPRGSVVHVYVEEEDAGVVVMIEDAGLGMRRRERERAERLVSEAADLTSIPGTRLGLAVVGRLARKHDLRVSFRPSSRGGIGVVVLVPSKLITHVAVEAPFPEHGPAVTGRAGGHSSGAFPVSPPAGTGESRISVPADPGGDADLPKRRRGAALAKAPGTSAPDAAVPRARDTGTRFAAFRQSASGRGRTTDGAAGRHAQKQDEQKQDEQGRHAQEGDAQGRSGADPDS</sequence>
<feature type="compositionally biased region" description="Low complexity" evidence="8">
    <location>
        <begin position="525"/>
        <end position="538"/>
    </location>
</feature>
<dbReference type="Gene3D" id="3.30.565.10">
    <property type="entry name" value="Histidine kinase-like ATPase, C-terminal domain"/>
    <property type="match status" value="1"/>
</dbReference>
<dbReference type="EC" id="2.7.13.3" evidence="2"/>
<evidence type="ECO:0000256" key="9">
    <source>
        <dbReference type="SAM" id="Phobius"/>
    </source>
</evidence>
<dbReference type="InterPro" id="IPR050428">
    <property type="entry name" value="TCS_sensor_his_kinase"/>
</dbReference>
<dbReference type="SMART" id="SM00387">
    <property type="entry name" value="HATPase_c"/>
    <property type="match status" value="1"/>
</dbReference>
<dbReference type="EMBL" id="JBHSON010000041">
    <property type="protein sequence ID" value="MFC5749267.1"/>
    <property type="molecule type" value="Genomic_DNA"/>
</dbReference>
<keyword evidence="7 9" id="KW-1133">Transmembrane helix</keyword>
<dbReference type="InterPro" id="IPR003594">
    <property type="entry name" value="HATPase_dom"/>
</dbReference>
<comment type="catalytic activity">
    <reaction evidence="1">
        <text>ATP + protein L-histidine = ADP + protein N-phospho-L-histidine.</text>
        <dbReference type="EC" id="2.7.13.3"/>
    </reaction>
</comment>
<dbReference type="InterPro" id="IPR005467">
    <property type="entry name" value="His_kinase_dom"/>
</dbReference>
<evidence type="ECO:0000256" key="8">
    <source>
        <dbReference type="SAM" id="MobiDB-lite"/>
    </source>
</evidence>
<organism evidence="11 12">
    <name type="scientific">Actinomadura rugatobispora</name>
    <dbReference type="NCBI Taxonomy" id="1994"/>
    <lineage>
        <taxon>Bacteria</taxon>
        <taxon>Bacillati</taxon>
        <taxon>Actinomycetota</taxon>
        <taxon>Actinomycetes</taxon>
        <taxon>Streptosporangiales</taxon>
        <taxon>Thermomonosporaceae</taxon>
        <taxon>Actinomadura</taxon>
    </lineage>
</organism>
<comment type="caution">
    <text evidence="11">The sequence shown here is derived from an EMBL/GenBank/DDBJ whole genome shotgun (WGS) entry which is preliminary data.</text>
</comment>
<evidence type="ECO:0000313" key="12">
    <source>
        <dbReference type="Proteomes" id="UP001596074"/>
    </source>
</evidence>
<accession>A0ABW1A3N4</accession>
<evidence type="ECO:0000259" key="10">
    <source>
        <dbReference type="PROSITE" id="PS50109"/>
    </source>
</evidence>
<dbReference type="PANTHER" id="PTHR45436">
    <property type="entry name" value="SENSOR HISTIDINE KINASE YKOH"/>
    <property type="match status" value="1"/>
</dbReference>
<keyword evidence="9" id="KW-0472">Membrane</keyword>
<dbReference type="PANTHER" id="PTHR45436:SF5">
    <property type="entry name" value="SENSOR HISTIDINE KINASE TRCS"/>
    <property type="match status" value="1"/>
</dbReference>
<dbReference type="Pfam" id="PF02518">
    <property type="entry name" value="HATPase_c"/>
    <property type="match status" value="1"/>
</dbReference>
<dbReference type="Proteomes" id="UP001596074">
    <property type="component" value="Unassembled WGS sequence"/>
</dbReference>
<proteinExistence type="predicted"/>
<feature type="region of interest" description="Disordered" evidence="8">
    <location>
        <begin position="447"/>
        <end position="570"/>
    </location>
</feature>
<dbReference type="GO" id="GO:0016301">
    <property type="term" value="F:kinase activity"/>
    <property type="evidence" value="ECO:0007669"/>
    <property type="project" value="UniProtKB-KW"/>
</dbReference>
<dbReference type="SUPFAM" id="SSF55874">
    <property type="entry name" value="ATPase domain of HSP90 chaperone/DNA topoisomerase II/histidine kinase"/>
    <property type="match status" value="1"/>
</dbReference>
<feature type="domain" description="Histidine kinase" evidence="10">
    <location>
        <begin position="327"/>
        <end position="432"/>
    </location>
</feature>
<keyword evidence="6 11" id="KW-0418">Kinase</keyword>
<keyword evidence="3" id="KW-0597">Phosphoprotein</keyword>
<dbReference type="PROSITE" id="PS50109">
    <property type="entry name" value="HIS_KIN"/>
    <property type="match status" value="1"/>
</dbReference>
<evidence type="ECO:0000256" key="6">
    <source>
        <dbReference type="ARBA" id="ARBA00022777"/>
    </source>
</evidence>
<evidence type="ECO:0000256" key="2">
    <source>
        <dbReference type="ARBA" id="ARBA00012438"/>
    </source>
</evidence>